<keyword evidence="2" id="KW-1185">Reference proteome</keyword>
<evidence type="ECO:0000313" key="1">
    <source>
        <dbReference type="EMBL" id="GES04720.1"/>
    </source>
</evidence>
<comment type="caution">
    <text evidence="1">The sequence shown here is derived from an EMBL/GenBank/DDBJ whole genome shotgun (WGS) entry which is preliminary data.</text>
</comment>
<proteinExistence type="predicted"/>
<dbReference type="Proteomes" id="UP000334990">
    <property type="component" value="Unassembled WGS sequence"/>
</dbReference>
<sequence>MALFPEAVLEVTRKDHDAIAMRWRQVHQDQIEQLPSVDCKRVRKVDGRVAVLPDSPGVDRVAVQRSKRPTAMIAMGL</sequence>
<dbReference type="EMBL" id="BLAD01000086">
    <property type="protein sequence ID" value="GES04720.1"/>
    <property type="molecule type" value="Genomic_DNA"/>
</dbReference>
<dbReference type="AlphaFoldDB" id="A0A5M3W913"/>
<organism evidence="1 2">
    <name type="scientific">Acrocarpospora corrugata</name>
    <dbReference type="NCBI Taxonomy" id="35763"/>
    <lineage>
        <taxon>Bacteria</taxon>
        <taxon>Bacillati</taxon>
        <taxon>Actinomycetota</taxon>
        <taxon>Actinomycetes</taxon>
        <taxon>Streptosporangiales</taxon>
        <taxon>Streptosporangiaceae</taxon>
        <taxon>Acrocarpospora</taxon>
    </lineage>
</organism>
<name>A0A5M3W913_9ACTN</name>
<gene>
    <name evidence="1" type="ORF">Acor_67880</name>
</gene>
<accession>A0A5M3W913</accession>
<protein>
    <submittedName>
        <fullName evidence="1">Uncharacterized protein</fullName>
    </submittedName>
</protein>
<reference evidence="1 2" key="1">
    <citation type="submission" date="2019-10" db="EMBL/GenBank/DDBJ databases">
        <title>Whole genome shotgun sequence of Acrocarpospora corrugata NBRC 13972.</title>
        <authorList>
            <person name="Ichikawa N."/>
            <person name="Kimura A."/>
            <person name="Kitahashi Y."/>
            <person name="Komaki H."/>
            <person name="Oguchi A."/>
        </authorList>
    </citation>
    <scope>NUCLEOTIDE SEQUENCE [LARGE SCALE GENOMIC DNA]</scope>
    <source>
        <strain evidence="1 2">NBRC 13972</strain>
    </source>
</reference>
<evidence type="ECO:0000313" key="2">
    <source>
        <dbReference type="Proteomes" id="UP000334990"/>
    </source>
</evidence>